<sequence>MKKELFKGIYKQKGGSPCLEKKQNKKSHKTKVINNINRTHEKARWPLSPTPTATTILPY</sequence>
<comment type="caution">
    <text evidence="1">The sequence shown here is derived from an EMBL/GenBank/DDBJ whole genome shotgun (WGS) entry which is preliminary data.</text>
</comment>
<organism evidence="1 2">
    <name type="scientific">Camellia sinensis</name>
    <name type="common">Tea plant</name>
    <name type="synonym">Thea sinensis</name>
    <dbReference type="NCBI Taxonomy" id="4442"/>
    <lineage>
        <taxon>Eukaryota</taxon>
        <taxon>Viridiplantae</taxon>
        <taxon>Streptophyta</taxon>
        <taxon>Embryophyta</taxon>
        <taxon>Tracheophyta</taxon>
        <taxon>Spermatophyta</taxon>
        <taxon>Magnoliopsida</taxon>
        <taxon>eudicotyledons</taxon>
        <taxon>Gunneridae</taxon>
        <taxon>Pentapetalae</taxon>
        <taxon>asterids</taxon>
        <taxon>Ericales</taxon>
        <taxon>Theaceae</taxon>
        <taxon>Camellia</taxon>
    </lineage>
</organism>
<dbReference type="AlphaFoldDB" id="A0A7J7H090"/>
<reference evidence="2" key="1">
    <citation type="journal article" date="2020" name="Nat. Commun.">
        <title>Genome assembly of wild tea tree DASZ reveals pedigree and selection history of tea varieties.</title>
        <authorList>
            <person name="Zhang W."/>
            <person name="Zhang Y."/>
            <person name="Qiu H."/>
            <person name="Guo Y."/>
            <person name="Wan H."/>
            <person name="Zhang X."/>
            <person name="Scossa F."/>
            <person name="Alseekh S."/>
            <person name="Zhang Q."/>
            <person name="Wang P."/>
            <person name="Xu L."/>
            <person name="Schmidt M.H."/>
            <person name="Jia X."/>
            <person name="Li D."/>
            <person name="Zhu A."/>
            <person name="Guo F."/>
            <person name="Chen W."/>
            <person name="Ni D."/>
            <person name="Usadel B."/>
            <person name="Fernie A.R."/>
            <person name="Wen W."/>
        </authorList>
    </citation>
    <scope>NUCLEOTIDE SEQUENCE [LARGE SCALE GENOMIC DNA]</scope>
    <source>
        <strain evidence="2">cv. G240</strain>
    </source>
</reference>
<gene>
    <name evidence="1" type="ORF">HYC85_015382</name>
</gene>
<reference evidence="1 2" key="2">
    <citation type="submission" date="2020-07" db="EMBL/GenBank/DDBJ databases">
        <title>Genome assembly of wild tea tree DASZ reveals pedigree and selection history of tea varieties.</title>
        <authorList>
            <person name="Zhang W."/>
        </authorList>
    </citation>
    <scope>NUCLEOTIDE SEQUENCE [LARGE SCALE GENOMIC DNA]</scope>
    <source>
        <strain evidence="2">cv. G240</strain>
        <tissue evidence="1">Leaf</tissue>
    </source>
</reference>
<evidence type="ECO:0000313" key="2">
    <source>
        <dbReference type="Proteomes" id="UP000593564"/>
    </source>
</evidence>
<dbReference type="EMBL" id="JACBKZ010000007">
    <property type="protein sequence ID" value="KAF5945154.1"/>
    <property type="molecule type" value="Genomic_DNA"/>
</dbReference>
<protein>
    <submittedName>
        <fullName evidence="1">Uncharacterized protein</fullName>
    </submittedName>
</protein>
<keyword evidence="2" id="KW-1185">Reference proteome</keyword>
<dbReference type="Proteomes" id="UP000593564">
    <property type="component" value="Unassembled WGS sequence"/>
</dbReference>
<accession>A0A7J7H090</accession>
<evidence type="ECO:0000313" key="1">
    <source>
        <dbReference type="EMBL" id="KAF5945154.1"/>
    </source>
</evidence>
<proteinExistence type="predicted"/>
<name>A0A7J7H090_CAMSI</name>